<dbReference type="GeneID" id="19208960"/>
<proteinExistence type="predicted"/>
<reference evidence="2" key="1">
    <citation type="journal article" date="2012" name="Science">
        <title>The Paleozoic origin of enzymatic lignin decomposition reconstructed from 31 fungal genomes.</title>
        <authorList>
            <person name="Floudas D."/>
            <person name="Binder M."/>
            <person name="Riley R."/>
            <person name="Barry K."/>
            <person name="Blanchette R.A."/>
            <person name="Henrissat B."/>
            <person name="Martinez A.T."/>
            <person name="Otillar R."/>
            <person name="Spatafora J.W."/>
            <person name="Yadav J.S."/>
            <person name="Aerts A."/>
            <person name="Benoit I."/>
            <person name="Boyd A."/>
            <person name="Carlson A."/>
            <person name="Copeland A."/>
            <person name="Coutinho P.M."/>
            <person name="de Vries R.P."/>
            <person name="Ferreira P."/>
            <person name="Findley K."/>
            <person name="Foster B."/>
            <person name="Gaskell J."/>
            <person name="Glotzer D."/>
            <person name="Gorecki P."/>
            <person name="Heitman J."/>
            <person name="Hesse C."/>
            <person name="Hori C."/>
            <person name="Igarashi K."/>
            <person name="Jurgens J.A."/>
            <person name="Kallen N."/>
            <person name="Kersten P."/>
            <person name="Kohler A."/>
            <person name="Kuees U."/>
            <person name="Kumar T.K.A."/>
            <person name="Kuo A."/>
            <person name="LaButti K."/>
            <person name="Larrondo L.F."/>
            <person name="Lindquist E."/>
            <person name="Ling A."/>
            <person name="Lombard V."/>
            <person name="Lucas S."/>
            <person name="Lundell T."/>
            <person name="Martin R."/>
            <person name="McLaughlin D.J."/>
            <person name="Morgenstern I."/>
            <person name="Morin E."/>
            <person name="Murat C."/>
            <person name="Nagy L.G."/>
            <person name="Nolan M."/>
            <person name="Ohm R.A."/>
            <person name="Patyshakuliyeva A."/>
            <person name="Rokas A."/>
            <person name="Ruiz-Duenas F.J."/>
            <person name="Sabat G."/>
            <person name="Salamov A."/>
            <person name="Samejima M."/>
            <person name="Schmutz J."/>
            <person name="Slot J.C."/>
            <person name="St John F."/>
            <person name="Stenlid J."/>
            <person name="Sun H."/>
            <person name="Sun S."/>
            <person name="Syed K."/>
            <person name="Tsang A."/>
            <person name="Wiebenga A."/>
            <person name="Young D."/>
            <person name="Pisabarro A."/>
            <person name="Eastwood D.C."/>
            <person name="Martin F."/>
            <person name="Cullen D."/>
            <person name="Grigoriev I.V."/>
            <person name="Hibbett D.S."/>
        </authorList>
    </citation>
    <scope>NUCLEOTIDE SEQUENCE [LARGE SCALE GENOMIC DNA]</scope>
    <source>
        <strain evidence="2">RWD-64-598 SS2</strain>
    </source>
</reference>
<protein>
    <submittedName>
        <fullName evidence="1">Uncharacterized protein</fullName>
    </submittedName>
</protein>
<organism evidence="1 2">
    <name type="scientific">Coniophora puteana (strain RWD-64-598)</name>
    <name type="common">Brown rot fungus</name>
    <dbReference type="NCBI Taxonomy" id="741705"/>
    <lineage>
        <taxon>Eukaryota</taxon>
        <taxon>Fungi</taxon>
        <taxon>Dikarya</taxon>
        <taxon>Basidiomycota</taxon>
        <taxon>Agaricomycotina</taxon>
        <taxon>Agaricomycetes</taxon>
        <taxon>Agaricomycetidae</taxon>
        <taxon>Boletales</taxon>
        <taxon>Coniophorineae</taxon>
        <taxon>Coniophoraceae</taxon>
        <taxon>Coniophora</taxon>
    </lineage>
</organism>
<comment type="caution">
    <text evidence="1">The sequence shown here is derived from an EMBL/GenBank/DDBJ whole genome shotgun (WGS) entry which is preliminary data.</text>
</comment>
<dbReference type="Proteomes" id="UP000053558">
    <property type="component" value="Unassembled WGS sequence"/>
</dbReference>
<sequence>MTRCPGAMLGALPSDEAATWWRLDTQGNGTAGKSVYYWMEVALNGHDGAGWHRSTDLMMETVNDCRETAPARPAMVPVEHIVGRLDGDGDCRMISRVLFDGHRSLQRAEPA</sequence>
<evidence type="ECO:0000313" key="1">
    <source>
        <dbReference type="EMBL" id="EIW83134.1"/>
    </source>
</evidence>
<accession>A0A5M3MWK9</accession>
<dbReference type="AlphaFoldDB" id="A0A5M3MWK9"/>
<name>A0A5M3MWK9_CONPW</name>
<dbReference type="EMBL" id="JH711576">
    <property type="protein sequence ID" value="EIW83134.1"/>
    <property type="molecule type" value="Genomic_DNA"/>
</dbReference>
<evidence type="ECO:0000313" key="2">
    <source>
        <dbReference type="Proteomes" id="UP000053558"/>
    </source>
</evidence>
<keyword evidence="2" id="KW-1185">Reference proteome</keyword>
<dbReference type="RefSeq" id="XP_007766460.1">
    <property type="nucleotide sequence ID" value="XM_007768270.1"/>
</dbReference>
<gene>
    <name evidence="1" type="ORF">CONPUDRAFT_71749</name>
</gene>
<dbReference type="KEGG" id="cput:CONPUDRAFT_71749"/>